<evidence type="ECO:0000313" key="1">
    <source>
        <dbReference type="EMBL" id="KAI4313481.1"/>
    </source>
</evidence>
<reference evidence="1 2" key="1">
    <citation type="journal article" date="2022" name="DNA Res.">
        <title>Chromosomal-level genome assembly of the orchid tree Bauhinia variegata (Leguminosae; Cercidoideae) supports the allotetraploid origin hypothesis of Bauhinia.</title>
        <authorList>
            <person name="Zhong Y."/>
            <person name="Chen Y."/>
            <person name="Zheng D."/>
            <person name="Pang J."/>
            <person name="Liu Y."/>
            <person name="Luo S."/>
            <person name="Meng S."/>
            <person name="Qian L."/>
            <person name="Wei D."/>
            <person name="Dai S."/>
            <person name="Zhou R."/>
        </authorList>
    </citation>
    <scope>NUCLEOTIDE SEQUENCE [LARGE SCALE GENOMIC DNA]</scope>
    <source>
        <strain evidence="1">BV-YZ2020</strain>
    </source>
</reference>
<protein>
    <submittedName>
        <fullName evidence="1">Uncharacterized protein</fullName>
    </submittedName>
</protein>
<proteinExistence type="predicted"/>
<evidence type="ECO:0000313" key="2">
    <source>
        <dbReference type="Proteomes" id="UP000828941"/>
    </source>
</evidence>
<comment type="caution">
    <text evidence="1">The sequence shown here is derived from an EMBL/GenBank/DDBJ whole genome shotgun (WGS) entry which is preliminary data.</text>
</comment>
<accession>A0ACB9LQ73</accession>
<sequence>MKSQADSKRRDVSYNVGDWVYVKLRPYRQSSVSQALYHKLSKRFYGPFQISERIGIVAYQLNLPVSSKIHPVFHCSLLKPHQGPLVHVTDPLPPTSYENHPLIEPLAILESKWDNNSSPPNLMVLVQWLGLPPEDTTWEKWETLQHIFHLEDKVSSPAEGEDNNLPQLVQPKRITRRPTYLDDYVDT</sequence>
<keyword evidence="2" id="KW-1185">Reference proteome</keyword>
<dbReference type="EMBL" id="CM039436">
    <property type="protein sequence ID" value="KAI4313481.1"/>
    <property type="molecule type" value="Genomic_DNA"/>
</dbReference>
<name>A0ACB9LQ73_BAUVA</name>
<organism evidence="1 2">
    <name type="scientific">Bauhinia variegata</name>
    <name type="common">Purple orchid tree</name>
    <name type="synonym">Phanera variegata</name>
    <dbReference type="NCBI Taxonomy" id="167791"/>
    <lineage>
        <taxon>Eukaryota</taxon>
        <taxon>Viridiplantae</taxon>
        <taxon>Streptophyta</taxon>
        <taxon>Embryophyta</taxon>
        <taxon>Tracheophyta</taxon>
        <taxon>Spermatophyta</taxon>
        <taxon>Magnoliopsida</taxon>
        <taxon>eudicotyledons</taxon>
        <taxon>Gunneridae</taxon>
        <taxon>Pentapetalae</taxon>
        <taxon>rosids</taxon>
        <taxon>fabids</taxon>
        <taxon>Fabales</taxon>
        <taxon>Fabaceae</taxon>
        <taxon>Cercidoideae</taxon>
        <taxon>Cercideae</taxon>
        <taxon>Bauhiniinae</taxon>
        <taxon>Bauhinia</taxon>
    </lineage>
</organism>
<gene>
    <name evidence="1" type="ORF">L6164_026460</name>
</gene>
<dbReference type="Proteomes" id="UP000828941">
    <property type="component" value="Chromosome 11"/>
</dbReference>